<name>A0A2K9D796_9MICO</name>
<feature type="compositionally biased region" description="Basic and acidic residues" evidence="1">
    <location>
        <begin position="93"/>
        <end position="104"/>
    </location>
</feature>
<evidence type="ECO:0000313" key="3">
    <source>
        <dbReference type="Proteomes" id="UP000233276"/>
    </source>
</evidence>
<dbReference type="Gene3D" id="1.10.10.60">
    <property type="entry name" value="Homeodomain-like"/>
    <property type="match status" value="1"/>
</dbReference>
<protein>
    <submittedName>
        <fullName evidence="2">Uncharacterized protein</fullName>
    </submittedName>
</protein>
<reference evidence="2 3" key="1">
    <citation type="submission" date="2017-12" db="EMBL/GenBank/DDBJ databases">
        <title>Isolation and characterization of estrogens degradatiion strain Microbacterium hominis SJTG1.</title>
        <authorList>
            <person name="Xiong W."/>
            <person name="Yin C."/>
            <person name="Zheng D."/>
            <person name="Liang R."/>
        </authorList>
    </citation>
    <scope>NUCLEOTIDE SEQUENCE [LARGE SCALE GENOMIC DNA]</scope>
    <source>
        <strain evidence="2 3">SJTG1</strain>
    </source>
</reference>
<proteinExistence type="predicted"/>
<sequence>MRILLRPSTYRAFDRTARALHLPDVATLLSRMADRSVERDRIDSRLRELNALGWSDNRIAREFGLSQSAVSRRRRRLGLASPTPRPSGSGRPRQADVDRTGGDQ</sequence>
<dbReference type="SUPFAM" id="SSF46689">
    <property type="entry name" value="Homeodomain-like"/>
    <property type="match status" value="1"/>
</dbReference>
<accession>A0A2K9D796</accession>
<dbReference type="InterPro" id="IPR009057">
    <property type="entry name" value="Homeodomain-like_sf"/>
</dbReference>
<dbReference type="EMBL" id="CP025299">
    <property type="protein sequence ID" value="AUG28752.1"/>
    <property type="molecule type" value="Genomic_DNA"/>
</dbReference>
<organism evidence="2 3">
    <name type="scientific">Microbacterium hominis</name>
    <dbReference type="NCBI Taxonomy" id="162426"/>
    <lineage>
        <taxon>Bacteria</taxon>
        <taxon>Bacillati</taxon>
        <taxon>Actinomycetota</taxon>
        <taxon>Actinomycetes</taxon>
        <taxon>Micrococcales</taxon>
        <taxon>Microbacteriaceae</taxon>
        <taxon>Microbacterium</taxon>
    </lineage>
</organism>
<evidence type="ECO:0000313" key="2">
    <source>
        <dbReference type="EMBL" id="AUG28752.1"/>
    </source>
</evidence>
<feature type="region of interest" description="Disordered" evidence="1">
    <location>
        <begin position="68"/>
        <end position="104"/>
    </location>
</feature>
<dbReference type="Proteomes" id="UP000233276">
    <property type="component" value="Chromosome"/>
</dbReference>
<dbReference type="AlphaFoldDB" id="A0A2K9D796"/>
<gene>
    <name evidence="2" type="ORF">CXR34_04200</name>
</gene>
<evidence type="ECO:0000256" key="1">
    <source>
        <dbReference type="SAM" id="MobiDB-lite"/>
    </source>
</evidence>
<dbReference type="KEGG" id="mhos:CXR34_04200"/>